<reference evidence="1 2" key="1">
    <citation type="submission" date="2018-04" db="EMBL/GenBank/DDBJ databases">
        <authorList>
            <person name="Huttner S."/>
            <person name="Dainat J."/>
        </authorList>
    </citation>
    <scope>NUCLEOTIDE SEQUENCE [LARGE SCALE GENOMIC DNA]</scope>
</reference>
<accession>A0A446B530</accession>
<protein>
    <submittedName>
        <fullName evidence="1">21acee09-618b-46ad-a937-a67df7a25c24</fullName>
    </submittedName>
</protein>
<proteinExistence type="predicted"/>
<evidence type="ECO:0000313" key="1">
    <source>
        <dbReference type="EMBL" id="SPQ17600.1"/>
    </source>
</evidence>
<name>A0A446B530_9PEZI</name>
<dbReference type="AlphaFoldDB" id="A0A446B530"/>
<gene>
    <name evidence="1" type="ORF">TT172_LOCUS19</name>
</gene>
<dbReference type="Proteomes" id="UP000289323">
    <property type="component" value="Unassembled WGS sequence"/>
</dbReference>
<organism evidence="1 2">
    <name type="scientific">Thermothielavioides terrestris</name>
    <dbReference type="NCBI Taxonomy" id="2587410"/>
    <lineage>
        <taxon>Eukaryota</taxon>
        <taxon>Fungi</taxon>
        <taxon>Dikarya</taxon>
        <taxon>Ascomycota</taxon>
        <taxon>Pezizomycotina</taxon>
        <taxon>Sordariomycetes</taxon>
        <taxon>Sordariomycetidae</taxon>
        <taxon>Sordariales</taxon>
        <taxon>Chaetomiaceae</taxon>
        <taxon>Thermothielavioides</taxon>
    </lineage>
</organism>
<sequence>MARTAANVLEDPQITVRLKHGIHTIFLFAMLDWSFSRLTTELLSILRDRYKDGLTTSIAPPKITPVPANDGDGVRVAYAVPANPSDLSQGWKNLKVKPEDTLGKKGLTDMCSVAFSLLDSDADEEGVEFLVELPSLEGEEL</sequence>
<dbReference type="EMBL" id="OUUZ01000001">
    <property type="protein sequence ID" value="SPQ17600.1"/>
    <property type="molecule type" value="Genomic_DNA"/>
</dbReference>
<evidence type="ECO:0000313" key="2">
    <source>
        <dbReference type="Proteomes" id="UP000289323"/>
    </source>
</evidence>